<evidence type="ECO:0000256" key="1">
    <source>
        <dbReference type="SAM" id="MobiDB-lite"/>
    </source>
</evidence>
<dbReference type="EMBL" id="AOIA01000115">
    <property type="protein sequence ID" value="ELY58264.1"/>
    <property type="molecule type" value="Genomic_DNA"/>
</dbReference>
<protein>
    <submittedName>
        <fullName evidence="2">Uncharacterized protein</fullName>
    </submittedName>
</protein>
<evidence type="ECO:0000313" key="3">
    <source>
        <dbReference type="Proteomes" id="UP000011531"/>
    </source>
</evidence>
<feature type="compositionally biased region" description="Basic and acidic residues" evidence="1">
    <location>
        <begin position="22"/>
        <end position="42"/>
    </location>
</feature>
<evidence type="ECO:0000313" key="2">
    <source>
        <dbReference type="EMBL" id="ELY58264.1"/>
    </source>
</evidence>
<proteinExistence type="predicted"/>
<dbReference type="Proteomes" id="UP000011531">
    <property type="component" value="Unassembled WGS sequence"/>
</dbReference>
<name>L9X931_9EURY</name>
<dbReference type="PATRIC" id="fig|1227498.3.peg.2435"/>
<sequence length="269" mass="29787">MSLRLGPGSRPGSERLIGAERVPAEYGHRRLAAERNRREDGTRTSTTPAGRRGGTMSAPQAPVWTDVSRLPSFLSRLEESGGLSVRALIEELEVDLPVDGVTYHDRGIRIPGHDATFVHEPTGSRGRPAFSVQLDTIGPRNGWAIFDRTLSWDVYLLRAGDTAAIAWLSDEEYRIEESDHFDSKRDAMAAGRFSFGIFLYAGEAWEEQQRRIRSTNAPAYLLRDDGEPMIPNTQSEFYALVDSTVTEFRTSGAAPDYLGLLELEATVDG</sequence>
<reference evidence="2 3" key="1">
    <citation type="journal article" date="2014" name="PLoS Genet.">
        <title>Phylogenetically driven sequencing of extremely halophilic archaea reveals strategies for static and dynamic osmo-response.</title>
        <authorList>
            <person name="Becker E.A."/>
            <person name="Seitzer P.M."/>
            <person name="Tritt A."/>
            <person name="Larsen D."/>
            <person name="Krusor M."/>
            <person name="Yao A.I."/>
            <person name="Wu D."/>
            <person name="Madern D."/>
            <person name="Eisen J.A."/>
            <person name="Darling A.E."/>
            <person name="Facciotti M.T."/>
        </authorList>
    </citation>
    <scope>NUCLEOTIDE SEQUENCE [LARGE SCALE GENOMIC DNA]</scope>
    <source>
        <strain evidence="2 3">DSM 18795</strain>
    </source>
</reference>
<feature type="region of interest" description="Disordered" evidence="1">
    <location>
        <begin position="1"/>
        <end position="60"/>
    </location>
</feature>
<comment type="caution">
    <text evidence="2">The sequence shown here is derived from an EMBL/GenBank/DDBJ whole genome shotgun (WGS) entry which is preliminary data.</text>
</comment>
<organism evidence="2 3">
    <name type="scientific">Natronococcus jeotgali DSM 18795</name>
    <dbReference type="NCBI Taxonomy" id="1227498"/>
    <lineage>
        <taxon>Archaea</taxon>
        <taxon>Methanobacteriati</taxon>
        <taxon>Methanobacteriota</taxon>
        <taxon>Stenosarchaea group</taxon>
        <taxon>Halobacteria</taxon>
        <taxon>Halobacteriales</taxon>
        <taxon>Natrialbaceae</taxon>
        <taxon>Natronococcus</taxon>
    </lineage>
</organism>
<dbReference type="AlphaFoldDB" id="L9X931"/>
<keyword evidence="3" id="KW-1185">Reference proteome</keyword>
<accession>L9X931</accession>
<gene>
    <name evidence="2" type="ORF">C492_12554</name>
</gene>